<dbReference type="PANTHER" id="PTHR30348">
    <property type="entry name" value="UNCHARACTERIZED PROTEIN YECE"/>
    <property type="match status" value="1"/>
</dbReference>
<protein>
    <submittedName>
        <fullName evidence="1">DUF72 domain-containing protein</fullName>
    </submittedName>
</protein>
<sequence>MRKPCNTPYIGTAAWSIPRDVAEQFPGDGPHLERYARRFACVEINSSFYRSHQVETYARWAGMTPPQFRFAVKLPRAITHDAALRGARKPLRAFLDEVVGLGDRLGVLLVQLPPSLAWDARVARTFFALLRESWDGPLACEPRHASWFEPAADRALARLRVSRVAADPARIAAAARPGGWLGPDGDGVGALLYYRWHGSPRVYWSSYDDGWLARQAGQLAAWPPGAVPWVIFDNTASGAATANALALQSLAATVTAP</sequence>
<gene>
    <name evidence="1" type="ORF">LPC04_01450</name>
</gene>
<evidence type="ECO:0000313" key="2">
    <source>
        <dbReference type="Proteomes" id="UP001139353"/>
    </source>
</evidence>
<dbReference type="Pfam" id="PF01904">
    <property type="entry name" value="DUF72"/>
    <property type="match status" value="1"/>
</dbReference>
<evidence type="ECO:0000313" key="1">
    <source>
        <dbReference type="EMBL" id="MCK9684367.1"/>
    </source>
</evidence>
<dbReference type="InterPro" id="IPR002763">
    <property type="entry name" value="DUF72"/>
</dbReference>
<dbReference type="PANTHER" id="PTHR30348:SF14">
    <property type="entry name" value="BLR8050 PROTEIN"/>
    <property type="match status" value="1"/>
</dbReference>
<dbReference type="EMBL" id="JAJLJH010000001">
    <property type="protein sequence ID" value="MCK9684367.1"/>
    <property type="molecule type" value="Genomic_DNA"/>
</dbReference>
<dbReference type="SUPFAM" id="SSF117396">
    <property type="entry name" value="TM1631-like"/>
    <property type="match status" value="1"/>
</dbReference>
<dbReference type="AlphaFoldDB" id="A0A9X1YH91"/>
<keyword evidence="2" id="KW-1185">Reference proteome</keyword>
<name>A0A9X1YH91_9BURK</name>
<dbReference type="InterPro" id="IPR036520">
    <property type="entry name" value="UPF0759_sf"/>
</dbReference>
<organism evidence="1 2">
    <name type="scientific">Scleromatobacter humisilvae</name>
    <dbReference type="NCBI Taxonomy" id="2897159"/>
    <lineage>
        <taxon>Bacteria</taxon>
        <taxon>Pseudomonadati</taxon>
        <taxon>Pseudomonadota</taxon>
        <taxon>Betaproteobacteria</taxon>
        <taxon>Burkholderiales</taxon>
        <taxon>Sphaerotilaceae</taxon>
        <taxon>Scleromatobacter</taxon>
    </lineage>
</organism>
<dbReference type="RefSeq" id="WP_275680399.1">
    <property type="nucleotide sequence ID" value="NZ_JAJLJH010000001.1"/>
</dbReference>
<reference evidence="1" key="1">
    <citation type="submission" date="2021-11" db="EMBL/GenBank/DDBJ databases">
        <title>BS-T2-15 a new species belonging to the Comamonadaceae family isolated from the soil of a French oak forest.</title>
        <authorList>
            <person name="Mieszkin S."/>
            <person name="Alain K."/>
        </authorList>
    </citation>
    <scope>NUCLEOTIDE SEQUENCE</scope>
    <source>
        <strain evidence="1">BS-T2-15</strain>
    </source>
</reference>
<accession>A0A9X1YH91</accession>
<dbReference type="Proteomes" id="UP001139353">
    <property type="component" value="Unassembled WGS sequence"/>
</dbReference>
<comment type="caution">
    <text evidence="1">The sequence shown here is derived from an EMBL/GenBank/DDBJ whole genome shotgun (WGS) entry which is preliminary data.</text>
</comment>
<dbReference type="Gene3D" id="3.20.20.410">
    <property type="entry name" value="Protein of unknown function UPF0759"/>
    <property type="match status" value="1"/>
</dbReference>
<proteinExistence type="predicted"/>